<keyword evidence="5 6" id="KW-0040">ANK repeat</keyword>
<evidence type="ECO:0000256" key="6">
    <source>
        <dbReference type="PROSITE-ProRule" id="PRU00023"/>
    </source>
</evidence>
<evidence type="ECO:0000256" key="7">
    <source>
        <dbReference type="PROSITE-ProRule" id="PRU00228"/>
    </source>
</evidence>
<dbReference type="PROSITE" id="PS01357">
    <property type="entry name" value="ZF_ZZ_1"/>
    <property type="match status" value="1"/>
</dbReference>
<evidence type="ECO:0000256" key="3">
    <source>
        <dbReference type="ARBA" id="ARBA00022771"/>
    </source>
</evidence>
<dbReference type="InterPro" id="IPR036770">
    <property type="entry name" value="Ankyrin_rpt-contain_sf"/>
</dbReference>
<feature type="repeat" description="ANK" evidence="6">
    <location>
        <begin position="919"/>
        <end position="951"/>
    </location>
</feature>
<keyword evidence="3 7" id="KW-0863">Zinc-finger</keyword>
<dbReference type="PROSITE" id="PS50135">
    <property type="entry name" value="ZF_ZZ_2"/>
    <property type="match status" value="1"/>
</dbReference>
<dbReference type="Gene3D" id="3.30.60.90">
    <property type="match status" value="1"/>
</dbReference>
<dbReference type="Pfam" id="PF00569">
    <property type="entry name" value="ZZ"/>
    <property type="match status" value="1"/>
</dbReference>
<dbReference type="Pfam" id="PF12796">
    <property type="entry name" value="Ank_2"/>
    <property type="match status" value="7"/>
</dbReference>
<dbReference type="SMART" id="SM00248">
    <property type="entry name" value="ANK"/>
    <property type="match status" value="26"/>
</dbReference>
<keyword evidence="1" id="KW-0479">Metal-binding</keyword>
<sequence>MADEMQYRPQTMKHYSATTGLVHEINIPKQSKHNEKFNFSKDGLSISAIVNGFKAESAYRTCLSRLYEISPMFTIPDDQHDLYMSEPGAEVQSKYHAWLEISTSRIITTSGAWGVGKSLNARTLFRNLKMKSELVTYFSFAETDMSRDSFETLLGSIIFQVLNQNPERYSRIEDLFVVMERSNSWTEAGLLVLFNSILDTKKGQNPLYLIVDDAHKCDSAAKLVNELVKIVNRNSSLTKLKVAFFYNVEADMGNDIDEALQKLSQICMHGPDLTEEMFKPLASTLADEIISNNLYLSDLRQDLITALEKCKHTTEMLLMVKSLFTSNPKVDPLTPKALKFIINKRQTPLNDVVSDTFKSLPDWGRAALGWIVYSKRPLRPNELAIAVALTNDKAEFSSTFDTEDLHVDFRADIQFLFGPLVKLEGGMVIFSDRAVRNQFVKLIEKERNIDSIAECLSIIPGDAEITGILLRYLSWQKFTTPVEEALRSKKFIRPQGELFDLLAYTIRFLPFHYRACKNEREILEPVQDSQLVMWSALNSKLNSTDFSPQHPRGAEPLLLAARLGFTGIIKANEKNIKTDDRSVAVSLASWGGHLDTVRELLLSGEPVDTTEALQYASERGYDDIVDFIVTYMKDKAAQNLTSLLDQLLCRAVSLGYAKQVALWIELGANVNAAPDNITPLQYAVSNGHEPLVRFLLKDGGADVNSDAGAAADSPLLLAAKKGYDLIVKHLLAAEAYIKCVTKDQQGQTSLYLAAEYGHQGIIRQLVTAERPEDSVLNRQSSSGISPLMIACSNGHTDVAKLLLEKNADVTLHDHDNKTAAYYSLSSEDEKLAMTILEHANSVDDFRDIGSIFVKAAELGFGNVIRYCLKSTTQPSEDPLGEYRDQNGQRALHIAARKGHRHIVEVLLSSSVEVDPVDDSYNTPLVLAAQSGEAAIVRLLLKNDADTHAKMPYGRTILSCIVQHANDSVRHAEAVDALLEMTDINPNDTDEFNPAAIHWAARLGKLEITKTLLKHHTVNPNIQDVLGWSALHYTANFATRPTKIAQLLIEAGADPLAPECNKWLAIHLASKRGCIQLLELLWKYNPESLESKTDKGYTVLHFGVESAASVEWLINHGADKDVRDIAGYTPLMKAAMRGLKKTASVLLKHGCNAEYVTEDGRSALHLSAESGNIGTGRELLKNRMHILSTKDKTNMSAIHHAIRSRQGAFTKMLLDDFYSQVDNSILMGDLCAVMTEDGETPLISAVRTDQSDIIRQLLQLGVETQHRDKRGLTALLAAVERPTSFCLDTIRALLDTDMQNHADANYGGGTYPTALYNAAKHGKKEVVEELIKLGARVNAVGGEYNTALSAAVISGYSDIAKYLLDLKDDRAEPNLSAGNLANALSAALYSQTFELVTPLLEAGVNVNARDRQGRSALHLAALRGSWETLEKLLITDGVDASTPDKQNRTLLHHAAMSGDGETFLHVLTSDKTSHQDFMGFFGRMGPDVDGWKPLHWACRRNEGYDIVKTLAVILDADLAEPTTDGWTPENIAIFHNASDIATYIQQSLNTQSPEGGSVPEDKTKSRRLRWKIGQLHEGIACEGCLLFPIIGVRWQCENCVDFNFCFKCYWTAKTTHDPDHIFRAIQEGELPGREPEYEEDGDDE</sequence>
<name>A0A9P4XLS7_9HYPO</name>
<dbReference type="PANTHER" id="PTHR24198">
    <property type="entry name" value="ANKYRIN REPEAT AND PROTEIN KINASE DOMAIN-CONTAINING PROTEIN"/>
    <property type="match status" value="1"/>
</dbReference>
<keyword evidence="4" id="KW-0862">Zinc</keyword>
<feature type="repeat" description="ANK" evidence="6">
    <location>
        <begin position="782"/>
        <end position="814"/>
    </location>
</feature>
<feature type="repeat" description="ANK" evidence="6">
    <location>
        <begin position="675"/>
        <end position="699"/>
    </location>
</feature>
<reference evidence="9 10" key="1">
    <citation type="submission" date="2018-06" db="EMBL/GenBank/DDBJ databases">
        <title>Genome analysis of cellulolytic fungus Trichoderma lentiforme CFAM-422.</title>
        <authorList>
            <person name="Steindorff A.S."/>
            <person name="Formighieri E.F."/>
            <person name="Midorikawa G.E.O."/>
            <person name="Tamietti M.S."/>
            <person name="Ramos E.Z."/>
            <person name="Silva A.S."/>
            <person name="Bon E.P.S."/>
            <person name="Mendes T.D."/>
            <person name="Damaso M.C.T."/>
            <person name="Favaro L.C.L."/>
        </authorList>
    </citation>
    <scope>NUCLEOTIDE SEQUENCE [LARGE SCALE GENOMIC DNA]</scope>
    <source>
        <strain evidence="9 10">CFAM-422</strain>
    </source>
</reference>
<dbReference type="PANTHER" id="PTHR24198:SF165">
    <property type="entry name" value="ANKYRIN REPEAT-CONTAINING PROTEIN-RELATED"/>
    <property type="match status" value="1"/>
</dbReference>
<dbReference type="InterPro" id="IPR043145">
    <property type="entry name" value="Znf_ZZ_sf"/>
</dbReference>
<proteinExistence type="predicted"/>
<feature type="repeat" description="ANK" evidence="6">
    <location>
        <begin position="1309"/>
        <end position="1341"/>
    </location>
</feature>
<evidence type="ECO:0000313" key="9">
    <source>
        <dbReference type="EMBL" id="KAF3074953.1"/>
    </source>
</evidence>
<comment type="caution">
    <text evidence="9">The sequence shown here is derived from an EMBL/GenBank/DDBJ whole genome shotgun (WGS) entry which is preliminary data.</text>
</comment>
<evidence type="ECO:0000256" key="4">
    <source>
        <dbReference type="ARBA" id="ARBA00022833"/>
    </source>
</evidence>
<dbReference type="CDD" id="cd02249">
    <property type="entry name" value="ZZ"/>
    <property type="match status" value="1"/>
</dbReference>
<dbReference type="PROSITE" id="PS50297">
    <property type="entry name" value="ANK_REP_REGION"/>
    <property type="match status" value="7"/>
</dbReference>
<dbReference type="EMBL" id="QLNT01000004">
    <property type="protein sequence ID" value="KAF3074953.1"/>
    <property type="molecule type" value="Genomic_DNA"/>
</dbReference>
<dbReference type="InterPro" id="IPR056884">
    <property type="entry name" value="NPHP3-like_N"/>
</dbReference>
<evidence type="ECO:0000256" key="5">
    <source>
        <dbReference type="ARBA" id="ARBA00023043"/>
    </source>
</evidence>
<evidence type="ECO:0000256" key="1">
    <source>
        <dbReference type="ARBA" id="ARBA00022723"/>
    </source>
</evidence>
<gene>
    <name evidence="9" type="ORF">CFAM422_002627</name>
</gene>
<dbReference type="SUPFAM" id="SSF57850">
    <property type="entry name" value="RING/U-box"/>
    <property type="match status" value="1"/>
</dbReference>
<dbReference type="InterPro" id="IPR027417">
    <property type="entry name" value="P-loop_NTPase"/>
</dbReference>
<feature type="repeat" description="ANK" evidence="6">
    <location>
        <begin position="1125"/>
        <end position="1157"/>
    </location>
</feature>
<keyword evidence="2" id="KW-0677">Repeat</keyword>
<dbReference type="Gene3D" id="1.25.40.20">
    <property type="entry name" value="Ankyrin repeat-containing domain"/>
    <property type="match status" value="7"/>
</dbReference>
<dbReference type="SUPFAM" id="SSF48403">
    <property type="entry name" value="Ankyrin repeat"/>
    <property type="match status" value="4"/>
</dbReference>
<organism evidence="9 10">
    <name type="scientific">Trichoderma lentiforme</name>
    <dbReference type="NCBI Taxonomy" id="1567552"/>
    <lineage>
        <taxon>Eukaryota</taxon>
        <taxon>Fungi</taxon>
        <taxon>Dikarya</taxon>
        <taxon>Ascomycota</taxon>
        <taxon>Pezizomycotina</taxon>
        <taxon>Sordariomycetes</taxon>
        <taxon>Hypocreomycetidae</taxon>
        <taxon>Hypocreales</taxon>
        <taxon>Hypocreaceae</taxon>
        <taxon>Trichoderma</taxon>
    </lineage>
</organism>
<dbReference type="Proteomes" id="UP000801864">
    <property type="component" value="Unassembled WGS sequence"/>
</dbReference>
<evidence type="ECO:0000313" key="10">
    <source>
        <dbReference type="Proteomes" id="UP000801864"/>
    </source>
</evidence>
<accession>A0A9P4XLS7</accession>
<keyword evidence="10" id="KW-1185">Reference proteome</keyword>
<dbReference type="InterPro" id="IPR000433">
    <property type="entry name" value="Znf_ZZ"/>
</dbReference>
<feature type="repeat" description="ANK" evidence="6">
    <location>
        <begin position="886"/>
        <end position="918"/>
    </location>
</feature>
<feature type="domain" description="ZZ-type" evidence="8">
    <location>
        <begin position="1575"/>
        <end position="1629"/>
    </location>
</feature>
<feature type="repeat" description="ANK" evidence="6">
    <location>
        <begin position="1411"/>
        <end position="1444"/>
    </location>
</feature>
<evidence type="ECO:0000256" key="2">
    <source>
        <dbReference type="ARBA" id="ARBA00022737"/>
    </source>
</evidence>
<feature type="repeat" description="ANK" evidence="6">
    <location>
        <begin position="1378"/>
        <end position="1410"/>
    </location>
</feature>
<dbReference type="SMART" id="SM00291">
    <property type="entry name" value="ZnF_ZZ"/>
    <property type="match status" value="1"/>
</dbReference>
<protein>
    <submittedName>
        <fullName evidence="9">Ankyrin-3</fullName>
    </submittedName>
</protein>
<evidence type="ECO:0000259" key="8">
    <source>
        <dbReference type="PROSITE" id="PS50135"/>
    </source>
</evidence>
<dbReference type="Gene3D" id="3.40.50.300">
    <property type="entry name" value="P-loop containing nucleotide triphosphate hydrolases"/>
    <property type="match status" value="1"/>
</dbReference>
<dbReference type="InterPro" id="IPR002110">
    <property type="entry name" value="Ankyrin_rpt"/>
</dbReference>
<dbReference type="PROSITE" id="PS50088">
    <property type="entry name" value="ANK_REPEAT"/>
    <property type="match status" value="9"/>
</dbReference>
<dbReference type="GO" id="GO:0008270">
    <property type="term" value="F:zinc ion binding"/>
    <property type="evidence" value="ECO:0007669"/>
    <property type="project" value="UniProtKB-KW"/>
</dbReference>
<dbReference type="Pfam" id="PF24883">
    <property type="entry name" value="NPHP3_N"/>
    <property type="match status" value="1"/>
</dbReference>
<feature type="repeat" description="ANK" evidence="6">
    <location>
        <begin position="1236"/>
        <end position="1268"/>
    </location>
</feature>
<dbReference type="SUPFAM" id="SSF52540">
    <property type="entry name" value="P-loop containing nucleoside triphosphate hydrolases"/>
    <property type="match status" value="1"/>
</dbReference>